<dbReference type="NCBIfam" id="TIGR00685">
    <property type="entry name" value="T6PP"/>
    <property type="match status" value="1"/>
</dbReference>
<comment type="similarity">
    <text evidence="3">Belongs to the trehalose phosphatase family.</text>
</comment>
<dbReference type="eggNOG" id="COG1877">
    <property type="taxonomic scope" value="Bacteria"/>
</dbReference>
<dbReference type="InterPro" id="IPR044651">
    <property type="entry name" value="OTSB-like"/>
</dbReference>
<organism evidence="5 6">
    <name type="scientific">Corynebacterium variabile (strain DSM 44702 / CIP 107183 / JCM 12073 / NCIMB 30131)</name>
    <name type="common">Corynebacterium mooreparkense</name>
    <dbReference type="NCBI Taxonomy" id="858619"/>
    <lineage>
        <taxon>Bacteria</taxon>
        <taxon>Bacillati</taxon>
        <taxon>Actinomycetota</taxon>
        <taxon>Actinomycetes</taxon>
        <taxon>Mycobacteriales</taxon>
        <taxon>Corynebacteriaceae</taxon>
        <taxon>Corynebacterium</taxon>
    </lineage>
</organism>
<accession>G0HC21</accession>
<feature type="compositionally biased region" description="Polar residues" evidence="4">
    <location>
        <begin position="25"/>
        <end position="44"/>
    </location>
</feature>
<proteinExistence type="inferred from homology"/>
<keyword evidence="1 3" id="KW-0378">Hydrolase</keyword>
<reference evidence="5 6" key="1">
    <citation type="journal article" date="2011" name="BMC Genomics">
        <title>Complete genome sequence of Corynebacterium variabile DSM 44702 isolated from the surface of smear-ripened cheeses and insights into cheese ripening and flavor generation.</title>
        <authorList>
            <person name="Schroeder J."/>
            <person name="Maus I."/>
            <person name="Trost E."/>
            <person name="Tauch A."/>
        </authorList>
    </citation>
    <scope>NUCLEOTIDE SEQUENCE [LARGE SCALE GENOMIC DNA]</scope>
    <source>
        <strain evidence="6">DSM 44702 / JCM 12073 / NCIMB 30131</strain>
    </source>
</reference>
<sequence>MTATSPGSSPSCWRPRTCAGVSTTATPCASSGCGSATPRRTASASPGDATLVPMTSPVSVPVPGPSPVTDADIADLASAGSLLLALDVDGTLAGFSTDPLAVRLVPGSATAVETLRTLPDTTVMLLSGRDLKQLQIITPYGPVAAPGPDDVRLVGSHGAEPAEADADSDGAADVLTVEQKDLLDRVTTLAEEYATREEKLWVEYKPFSRSLHCRGTQNRPLAEAAMAELRAAVGQFEGVHLTDGKDILEIAVTDMTKGRYLEWFIGATDPDKVVFMGDDTTDETALKILRPQDLGVKVGEGETAASRRVADTQEVAEVLLRIAAARQ</sequence>
<dbReference type="InterPro" id="IPR036412">
    <property type="entry name" value="HAD-like_sf"/>
</dbReference>
<dbReference type="InterPro" id="IPR003337">
    <property type="entry name" value="Trehalose_PPase"/>
</dbReference>
<dbReference type="Gene3D" id="3.30.70.1020">
    <property type="entry name" value="Trehalose-6-phosphate phosphatase related protein, domain 2"/>
    <property type="match status" value="1"/>
</dbReference>
<dbReference type="SUPFAM" id="SSF56784">
    <property type="entry name" value="HAD-like"/>
    <property type="match status" value="1"/>
</dbReference>
<dbReference type="EMBL" id="CP002917">
    <property type="protein sequence ID" value="AEK35876.1"/>
    <property type="molecule type" value="Genomic_DNA"/>
</dbReference>
<comment type="cofactor">
    <cofactor evidence="3">
        <name>Mg(2+)</name>
        <dbReference type="ChEBI" id="CHEBI:18420"/>
    </cofactor>
</comment>
<dbReference type="STRING" id="858619.CVAR_0526"/>
<dbReference type="KEGG" id="cva:CVAR_0526"/>
<dbReference type="GO" id="GO:0005992">
    <property type="term" value="P:trehalose biosynthetic process"/>
    <property type="evidence" value="ECO:0007669"/>
    <property type="project" value="UniProtKB-UniPathway"/>
</dbReference>
<evidence type="ECO:0000256" key="4">
    <source>
        <dbReference type="SAM" id="MobiDB-lite"/>
    </source>
</evidence>
<dbReference type="Proteomes" id="UP000006659">
    <property type="component" value="Chromosome"/>
</dbReference>
<evidence type="ECO:0000313" key="5">
    <source>
        <dbReference type="EMBL" id="AEK35876.1"/>
    </source>
</evidence>
<dbReference type="AlphaFoldDB" id="G0HC21"/>
<dbReference type="PANTHER" id="PTHR43768">
    <property type="entry name" value="TREHALOSE 6-PHOSPHATE PHOSPHATASE"/>
    <property type="match status" value="1"/>
</dbReference>
<evidence type="ECO:0000256" key="2">
    <source>
        <dbReference type="ARBA" id="ARBA00024179"/>
    </source>
</evidence>
<keyword evidence="3" id="KW-0479">Metal-binding</keyword>
<protein>
    <recommendedName>
        <fullName evidence="3">Trehalose 6-phosphate phosphatase</fullName>
        <ecNumber evidence="3">3.1.3.12</ecNumber>
    </recommendedName>
</protein>
<comment type="pathway">
    <text evidence="3">Glycan biosynthesis; trehalose biosynthesis.</text>
</comment>
<dbReference type="GO" id="GO:0004805">
    <property type="term" value="F:trehalose-phosphatase activity"/>
    <property type="evidence" value="ECO:0007669"/>
    <property type="project" value="UniProtKB-EC"/>
</dbReference>
<dbReference type="EC" id="3.1.3.12" evidence="3"/>
<evidence type="ECO:0000313" key="6">
    <source>
        <dbReference type="Proteomes" id="UP000006659"/>
    </source>
</evidence>
<gene>
    <name evidence="5" type="primary">otsB</name>
    <name evidence="5" type="ordered locus">CVAR_0526</name>
</gene>
<comment type="catalytic activity">
    <reaction evidence="3">
        <text>alpha,alpha-trehalose 6-phosphate + H2O = alpha,alpha-trehalose + phosphate</text>
        <dbReference type="Rhea" id="RHEA:23420"/>
        <dbReference type="ChEBI" id="CHEBI:15377"/>
        <dbReference type="ChEBI" id="CHEBI:16551"/>
        <dbReference type="ChEBI" id="CHEBI:43474"/>
        <dbReference type="ChEBI" id="CHEBI:58429"/>
        <dbReference type="EC" id="3.1.3.12"/>
    </reaction>
</comment>
<dbReference type="HOGENOM" id="CLU_037265_2_1_11"/>
<dbReference type="PANTHER" id="PTHR43768:SF3">
    <property type="entry name" value="TREHALOSE 6-PHOSPHATE PHOSPHATASE"/>
    <property type="match status" value="1"/>
</dbReference>
<keyword evidence="3" id="KW-0460">Magnesium</keyword>
<dbReference type="InterPro" id="IPR023214">
    <property type="entry name" value="HAD_sf"/>
</dbReference>
<dbReference type="Pfam" id="PF02358">
    <property type="entry name" value="Trehalose_PPase"/>
    <property type="match status" value="1"/>
</dbReference>
<feature type="region of interest" description="Disordered" evidence="4">
    <location>
        <begin position="25"/>
        <end position="51"/>
    </location>
</feature>
<comment type="function">
    <text evidence="2 3">Removes the phosphate from trehalose 6-phosphate to produce free trehalose.</text>
</comment>
<evidence type="ECO:0000256" key="3">
    <source>
        <dbReference type="RuleBase" id="RU361117"/>
    </source>
</evidence>
<dbReference type="UniPathway" id="UPA00299"/>
<name>G0HC21_CORVD</name>
<dbReference type="GO" id="GO:0046872">
    <property type="term" value="F:metal ion binding"/>
    <property type="evidence" value="ECO:0007669"/>
    <property type="project" value="UniProtKB-KW"/>
</dbReference>
<evidence type="ECO:0000256" key="1">
    <source>
        <dbReference type="ARBA" id="ARBA00022801"/>
    </source>
</evidence>
<dbReference type="Gene3D" id="3.40.50.1000">
    <property type="entry name" value="HAD superfamily/HAD-like"/>
    <property type="match status" value="1"/>
</dbReference>